<protein>
    <submittedName>
        <fullName evidence="2">Vpu protein</fullName>
    </submittedName>
</protein>
<evidence type="ECO:0000256" key="1">
    <source>
        <dbReference type="SAM" id="Phobius"/>
    </source>
</evidence>
<keyword evidence="1" id="KW-1133">Transmembrane helix</keyword>
<evidence type="ECO:0000313" key="2">
    <source>
        <dbReference type="EMBL" id="ACG70638.1"/>
    </source>
</evidence>
<name>B5ADJ5_HV1</name>
<sequence length="22" mass="2168">MQSLGIIAIAALVVAAVLAIVM</sequence>
<feature type="transmembrane region" description="Helical" evidence="1">
    <location>
        <begin position="6"/>
        <end position="21"/>
    </location>
</feature>
<keyword evidence="1" id="KW-0812">Transmembrane</keyword>
<dbReference type="EMBL" id="EU836507">
    <property type="protein sequence ID" value="ACG70638.1"/>
    <property type="molecule type" value="Genomic_DNA"/>
</dbReference>
<reference evidence="2" key="1">
    <citation type="journal article" date="2008" name="J. Virol.">
        <title>Human immunodeficiency virus (HIV) type 1 proviral hypermutation correlates with CD4 count in HIV-infected women from Kenya.</title>
        <authorList>
            <person name="Land A.M."/>
            <person name="Ball T.B."/>
            <person name="Luo M."/>
            <person name="Pilon R."/>
            <person name="Sandstrom P."/>
            <person name="Embree J.E."/>
            <person name="Wachihi C."/>
            <person name="Kimani J."/>
            <person name="Plummer F.A."/>
        </authorList>
    </citation>
    <scope>NUCLEOTIDE SEQUENCE</scope>
    <source>
        <strain evidence="2">ML1971</strain>
    </source>
</reference>
<gene>
    <name evidence="2" type="primary">vpu</name>
</gene>
<proteinExistence type="predicted"/>
<keyword evidence="1" id="KW-0472">Membrane</keyword>
<organism evidence="2">
    <name type="scientific">Human immunodeficiency virus type 1</name>
    <name type="common">HIV-1</name>
    <dbReference type="NCBI Taxonomy" id="11676"/>
    <lineage>
        <taxon>Viruses</taxon>
        <taxon>Riboviria</taxon>
        <taxon>Pararnavirae</taxon>
        <taxon>Artverviricota</taxon>
        <taxon>Revtraviricetes</taxon>
        <taxon>Ortervirales</taxon>
        <taxon>Retroviridae</taxon>
        <taxon>Orthoretrovirinae</taxon>
        <taxon>Lentivirus</taxon>
        <taxon>Lentivirus humimdef1</taxon>
    </lineage>
</organism>
<organismHost>
    <name type="scientific">Homo sapiens</name>
    <name type="common">Human</name>
    <dbReference type="NCBI Taxonomy" id="9606"/>
</organismHost>
<accession>B5ADJ5</accession>